<dbReference type="FunFam" id="3.30.70.580:FF:000012">
    <property type="entry name" value="tRNA pseudouridine synthase"/>
    <property type="match status" value="1"/>
</dbReference>
<comment type="similarity">
    <text evidence="1">Belongs to the tRNA pseudouridine synthase TruA family.</text>
</comment>
<accession>A0A6J0PH85</accession>
<dbReference type="HAMAP" id="MF_00171">
    <property type="entry name" value="TruA"/>
    <property type="match status" value="1"/>
</dbReference>
<keyword evidence="2" id="KW-0819">tRNA processing</keyword>
<dbReference type="InterPro" id="IPR020095">
    <property type="entry name" value="PsdUridine_synth_TruA_C"/>
</dbReference>
<dbReference type="Pfam" id="PF01416">
    <property type="entry name" value="PseudoU_synth_1"/>
    <property type="match status" value="1"/>
</dbReference>
<dbReference type="Proteomes" id="UP000504607">
    <property type="component" value="Chromosome 3"/>
</dbReference>
<dbReference type="Gene3D" id="3.30.70.660">
    <property type="entry name" value="Pseudouridine synthase I, catalytic domain, C-terminal subdomain"/>
    <property type="match status" value="1"/>
</dbReference>
<dbReference type="InParanoid" id="A0A6J0PH85"/>
<dbReference type="GO" id="GO:0005634">
    <property type="term" value="C:nucleus"/>
    <property type="evidence" value="ECO:0007669"/>
    <property type="project" value="TreeGrafter"/>
</dbReference>
<dbReference type="Gene3D" id="3.30.70.580">
    <property type="entry name" value="Pseudouridine synthase I, catalytic domain, N-terminal subdomain"/>
    <property type="match status" value="1"/>
</dbReference>
<dbReference type="GO" id="GO:0009982">
    <property type="term" value="F:pseudouridine synthase activity"/>
    <property type="evidence" value="ECO:0007669"/>
    <property type="project" value="InterPro"/>
</dbReference>
<evidence type="ECO:0000256" key="5">
    <source>
        <dbReference type="SAM" id="MobiDB-lite"/>
    </source>
</evidence>
<reference evidence="8" key="1">
    <citation type="submission" date="2025-08" db="UniProtKB">
        <authorList>
            <consortium name="RefSeq"/>
        </authorList>
    </citation>
    <scope>IDENTIFICATION</scope>
</reference>
<dbReference type="InterPro" id="IPR020103">
    <property type="entry name" value="PsdUridine_synth_cat_dom_sf"/>
</dbReference>
<feature type="region of interest" description="Disordered" evidence="5">
    <location>
        <begin position="454"/>
        <end position="507"/>
    </location>
</feature>
<keyword evidence="7" id="KW-1185">Reference proteome</keyword>
<dbReference type="SUPFAM" id="SSF55120">
    <property type="entry name" value="Pseudouridine synthase"/>
    <property type="match status" value="1"/>
</dbReference>
<dbReference type="GO" id="GO:0031119">
    <property type="term" value="P:tRNA pseudouridine synthesis"/>
    <property type="evidence" value="ECO:0007669"/>
    <property type="project" value="TreeGrafter"/>
</dbReference>
<dbReference type="InterPro" id="IPR001406">
    <property type="entry name" value="PsdUridine_synth_TruA"/>
</dbReference>
<dbReference type="PANTHER" id="PTHR11142:SF5">
    <property type="entry name" value="TRNA PSEUDOURIDINE(38_39) SYNTHASE"/>
    <property type="match status" value="1"/>
</dbReference>
<sequence length="507" mass="57915">MATAGGLGYGVQNPPMEVSRDQDLVADLQSQLVSLRHRVEELEREKERLLSRISRCRCSKEEDVTFLSNATVSSERTLQEDQQNELHATENSEPAMICSSDHPFMSCSNSVKQDEITQANGFHAENTAKFIKHESREETGCHLRTVHHFAKRYVALKIMYFGQRFYGFASEAQMNPTVESEIFKALERTKLLVGKKEDSNYSRCGRTDKGVSSNGQVISLYLRSNLKGIGANSKKEESTSEEKCEIDYVKVLNKVLPKDIRVLGWCPVSTDFHARFSCLSREYRYLFWKGTLDILAMQEAAKKFIGEHDFRNFCKMDAANVNNYKRHITIFDISSSNKRFSDNELWAMTIKGSAFLWHQVRCMVAVLFMIGQGLESPNIVDVLLDTNNTWRKPQYNMAPELPLILCFCKFKNVNFICSSDASRALHEHLKNEFQSYMMQAAIFHEALGCLPIPDESSAEPGRKKKGHIPLMLRPTEPSYDERRAKLNAKATHKRSPNCPEKINHEPN</sequence>
<protein>
    <submittedName>
        <fullName evidence="8">tRNA pseudouridine(38/39) synthase isoform X1</fullName>
    </submittedName>
</protein>
<feature type="domain" description="Pseudouridine synthase I TruA alpha/beta" evidence="6">
    <location>
        <begin position="300"/>
        <end position="410"/>
    </location>
</feature>
<evidence type="ECO:0000259" key="6">
    <source>
        <dbReference type="Pfam" id="PF01416"/>
    </source>
</evidence>
<dbReference type="CDD" id="cd02569">
    <property type="entry name" value="PseudoU_synth_ScPus3"/>
    <property type="match status" value="1"/>
</dbReference>
<feature type="coiled-coil region" evidence="4">
    <location>
        <begin position="25"/>
        <end position="59"/>
    </location>
</feature>
<dbReference type="InterPro" id="IPR020094">
    <property type="entry name" value="TruA/RsuA/RluB/E/F_N"/>
</dbReference>
<dbReference type="AlphaFoldDB" id="A0A6J0PH85"/>
<keyword evidence="4" id="KW-0175">Coiled coil</keyword>
<dbReference type="NCBIfam" id="TIGR00071">
    <property type="entry name" value="hisT_truA"/>
    <property type="match status" value="1"/>
</dbReference>
<dbReference type="OrthoDB" id="25767at2759"/>
<dbReference type="GO" id="GO:1990481">
    <property type="term" value="P:mRNA pseudouridine synthesis"/>
    <property type="evidence" value="ECO:0007669"/>
    <property type="project" value="TreeGrafter"/>
</dbReference>
<dbReference type="PANTHER" id="PTHR11142">
    <property type="entry name" value="PSEUDOURIDYLATE SYNTHASE"/>
    <property type="match status" value="1"/>
</dbReference>
<evidence type="ECO:0000256" key="4">
    <source>
        <dbReference type="SAM" id="Coils"/>
    </source>
</evidence>
<evidence type="ECO:0000256" key="3">
    <source>
        <dbReference type="ARBA" id="ARBA00023235"/>
    </source>
</evidence>
<dbReference type="GeneID" id="105041701"/>
<proteinExistence type="inferred from homology"/>
<dbReference type="GO" id="GO:0005737">
    <property type="term" value="C:cytoplasm"/>
    <property type="evidence" value="ECO:0007669"/>
    <property type="project" value="TreeGrafter"/>
</dbReference>
<evidence type="ECO:0000256" key="1">
    <source>
        <dbReference type="ARBA" id="ARBA00009375"/>
    </source>
</evidence>
<name>A0A6J0PH85_ELAGV</name>
<keyword evidence="3" id="KW-0413">Isomerase</keyword>
<evidence type="ECO:0000313" key="8">
    <source>
        <dbReference type="RefSeq" id="XP_019704393.1"/>
    </source>
</evidence>
<dbReference type="FunCoup" id="A0A6J0PH85">
    <property type="interactions" value="2722"/>
</dbReference>
<gene>
    <name evidence="8" type="primary">LOC105041701</name>
</gene>
<dbReference type="RefSeq" id="XP_019704393.1">
    <property type="nucleotide sequence ID" value="XM_019848834.2"/>
</dbReference>
<evidence type="ECO:0000313" key="7">
    <source>
        <dbReference type="Proteomes" id="UP000504607"/>
    </source>
</evidence>
<dbReference type="InterPro" id="IPR041707">
    <property type="entry name" value="Pus3-like"/>
</dbReference>
<dbReference type="InterPro" id="IPR020097">
    <property type="entry name" value="PsdUridine_synth_TruA_a/b_dom"/>
</dbReference>
<evidence type="ECO:0000256" key="2">
    <source>
        <dbReference type="ARBA" id="ARBA00022694"/>
    </source>
</evidence>
<dbReference type="RefSeq" id="XP_073110150.1">
    <property type="nucleotide sequence ID" value="XM_073254049.1"/>
</dbReference>
<organism evidence="7 8">
    <name type="scientific">Elaeis guineensis var. tenera</name>
    <name type="common">Oil palm</name>
    <dbReference type="NCBI Taxonomy" id="51953"/>
    <lineage>
        <taxon>Eukaryota</taxon>
        <taxon>Viridiplantae</taxon>
        <taxon>Streptophyta</taxon>
        <taxon>Embryophyta</taxon>
        <taxon>Tracheophyta</taxon>
        <taxon>Spermatophyta</taxon>
        <taxon>Magnoliopsida</taxon>
        <taxon>Liliopsida</taxon>
        <taxon>Arecaceae</taxon>
        <taxon>Arecoideae</taxon>
        <taxon>Cocoseae</taxon>
        <taxon>Elaeidinae</taxon>
        <taxon>Elaeis</taxon>
    </lineage>
</organism>
<dbReference type="FunFam" id="3.30.70.660:FF:000010">
    <property type="entry name" value="tRNA pseudouridine synthase"/>
    <property type="match status" value="1"/>
</dbReference>
<dbReference type="GO" id="GO:0003723">
    <property type="term" value="F:RNA binding"/>
    <property type="evidence" value="ECO:0007669"/>
    <property type="project" value="InterPro"/>
</dbReference>